<dbReference type="InterPro" id="IPR045339">
    <property type="entry name" value="DUF6534"/>
</dbReference>
<evidence type="ECO:0000313" key="4">
    <source>
        <dbReference type="Proteomes" id="UP001221142"/>
    </source>
</evidence>
<feature type="transmembrane region" description="Helical" evidence="1">
    <location>
        <begin position="55"/>
        <end position="76"/>
    </location>
</feature>
<evidence type="ECO:0000313" key="3">
    <source>
        <dbReference type="EMBL" id="KAJ7641927.1"/>
    </source>
</evidence>
<evidence type="ECO:0000256" key="1">
    <source>
        <dbReference type="SAM" id="Phobius"/>
    </source>
</evidence>
<feature type="transmembrane region" description="Helical" evidence="1">
    <location>
        <begin position="96"/>
        <end position="114"/>
    </location>
</feature>
<accession>A0AAD7FWQ6</accession>
<dbReference type="EMBL" id="JARKIF010000004">
    <property type="protein sequence ID" value="KAJ7641927.1"/>
    <property type="molecule type" value="Genomic_DNA"/>
</dbReference>
<dbReference type="Pfam" id="PF20152">
    <property type="entry name" value="DUF6534"/>
    <property type="match status" value="1"/>
</dbReference>
<dbReference type="AlphaFoldDB" id="A0AAD7FWQ6"/>
<reference evidence="3" key="1">
    <citation type="submission" date="2023-03" db="EMBL/GenBank/DDBJ databases">
        <title>Massive genome expansion in bonnet fungi (Mycena s.s.) driven by repeated elements and novel gene families across ecological guilds.</title>
        <authorList>
            <consortium name="Lawrence Berkeley National Laboratory"/>
            <person name="Harder C.B."/>
            <person name="Miyauchi S."/>
            <person name="Viragh M."/>
            <person name="Kuo A."/>
            <person name="Thoen E."/>
            <person name="Andreopoulos B."/>
            <person name="Lu D."/>
            <person name="Skrede I."/>
            <person name="Drula E."/>
            <person name="Henrissat B."/>
            <person name="Morin E."/>
            <person name="Kohler A."/>
            <person name="Barry K."/>
            <person name="LaButti K."/>
            <person name="Morin E."/>
            <person name="Salamov A."/>
            <person name="Lipzen A."/>
            <person name="Mereny Z."/>
            <person name="Hegedus B."/>
            <person name="Baldrian P."/>
            <person name="Stursova M."/>
            <person name="Weitz H."/>
            <person name="Taylor A."/>
            <person name="Grigoriev I.V."/>
            <person name="Nagy L.G."/>
            <person name="Martin F."/>
            <person name="Kauserud H."/>
        </authorList>
    </citation>
    <scope>NUCLEOTIDE SEQUENCE</scope>
    <source>
        <strain evidence="3">9284</strain>
    </source>
</reference>
<dbReference type="PANTHER" id="PTHR40465:SF1">
    <property type="entry name" value="DUF6534 DOMAIN-CONTAINING PROTEIN"/>
    <property type="match status" value="1"/>
</dbReference>
<protein>
    <recommendedName>
        <fullName evidence="2">DUF6534 domain-containing protein</fullName>
    </recommendedName>
</protein>
<feature type="transmembrane region" description="Helical" evidence="1">
    <location>
        <begin position="126"/>
        <end position="149"/>
    </location>
</feature>
<dbReference type="PANTHER" id="PTHR40465">
    <property type="entry name" value="CHROMOSOME 1, WHOLE GENOME SHOTGUN SEQUENCE"/>
    <property type="match status" value="1"/>
</dbReference>
<gene>
    <name evidence="3" type="ORF">FB45DRAFT_1054308</name>
</gene>
<organism evidence="3 4">
    <name type="scientific">Roridomyces roridus</name>
    <dbReference type="NCBI Taxonomy" id="1738132"/>
    <lineage>
        <taxon>Eukaryota</taxon>
        <taxon>Fungi</taxon>
        <taxon>Dikarya</taxon>
        <taxon>Basidiomycota</taxon>
        <taxon>Agaricomycotina</taxon>
        <taxon>Agaricomycetes</taxon>
        <taxon>Agaricomycetidae</taxon>
        <taxon>Agaricales</taxon>
        <taxon>Marasmiineae</taxon>
        <taxon>Mycenaceae</taxon>
        <taxon>Roridomyces</taxon>
    </lineage>
</organism>
<keyword evidence="1" id="KW-0812">Transmembrane</keyword>
<evidence type="ECO:0000259" key="2">
    <source>
        <dbReference type="Pfam" id="PF20152"/>
    </source>
</evidence>
<keyword evidence="1" id="KW-0472">Membrane</keyword>
<feature type="transmembrane region" description="Helical" evidence="1">
    <location>
        <begin position="245"/>
        <end position="265"/>
    </location>
</feature>
<sequence>MATLFPSTSASSNVVALSGPMVVSVFLDSALFGALTVQLYFYHRTFPDDKIPTKALIYTIYVLALFSAIVLMDSTFTTFGYGFTDISALTKISLDWIVTPIAGGLIALVSQIFYAYRMHILSGTHVLPILVGALALVSASGGLTVAVFLSQGGNVVVFRVPRARFNIATEVSFISLVCTDHIIRDLSLQIWYGASALCDLLIAACMTYYLLAKATTGIRSTQALISRLIRLIIETGSLTGKYQDFPILALASLFLCVAFPHQFYYVTPTSMVPYVYANTVLFVLNSRAGIGARGDLPASVVSNMQFAHTPRGLTDAEQPSVGFSDEGRVDDAIEMKDLPSAESTYAAGSHRGLILATHTLEFYPSF</sequence>
<keyword evidence="1" id="KW-1133">Transmembrane helix</keyword>
<comment type="caution">
    <text evidence="3">The sequence shown here is derived from an EMBL/GenBank/DDBJ whole genome shotgun (WGS) entry which is preliminary data.</text>
</comment>
<proteinExistence type="predicted"/>
<feature type="domain" description="DUF6534" evidence="2">
    <location>
        <begin position="195"/>
        <end position="288"/>
    </location>
</feature>
<feature type="transmembrane region" description="Helical" evidence="1">
    <location>
        <begin position="190"/>
        <end position="211"/>
    </location>
</feature>
<feature type="transmembrane region" description="Helical" evidence="1">
    <location>
        <begin position="20"/>
        <end position="43"/>
    </location>
</feature>
<name>A0AAD7FWQ6_9AGAR</name>
<keyword evidence="4" id="KW-1185">Reference proteome</keyword>
<dbReference type="Proteomes" id="UP001221142">
    <property type="component" value="Unassembled WGS sequence"/>
</dbReference>